<organism evidence="1 2">
    <name type="scientific">Phlebia brevispora</name>
    <dbReference type="NCBI Taxonomy" id="194682"/>
    <lineage>
        <taxon>Eukaryota</taxon>
        <taxon>Fungi</taxon>
        <taxon>Dikarya</taxon>
        <taxon>Basidiomycota</taxon>
        <taxon>Agaricomycotina</taxon>
        <taxon>Agaricomycetes</taxon>
        <taxon>Polyporales</taxon>
        <taxon>Meruliaceae</taxon>
        <taxon>Phlebia</taxon>
    </lineage>
</organism>
<sequence>MYLIFYSNLFDKSNIRKVEKSLSNATRLDAAPIYFISQHQAPTAERRTFITDTSVIFAAVENFVTVALANEPELLRNEATQRTLRKLTIDYVNFCKECWVYCSRDGLRSEPLQLEADHYRKLYSCLSLFCVLYLPENGLEDAPVGDELMDWLNRLYVEPSTEEADHLSGLDRPWEDESFWSFLSRVILRGLSKVSAFFLGLLSGHPSPHLQQLVEHLTPLLTNHPRLSNFVAERDFAVASRRWKEKVKALRIELDHVPEDSREDGFDNWWERLSDIVGVLEGRGEVLKRLCIELGADWKTVSIAWSIFIDPRLRRQDLPDIVTEVLEEMPPDPTNLEDALHCSLFLGKPTQMLSQSSNLDPWLAAHVADIMEPLELIDRETNDSGLSMRDFYILSYAEYLRSDPGLWRLTVDYMCSCGAVGEEMADQVLTHVPLRLSRLAKGHELSEEESKIRSGDLVGVLKEVNASCFDHRREAARRTVCRVRRQPHISETRSSYSMSSDCGADFPY</sequence>
<accession>A0ACC1RSY1</accession>
<evidence type="ECO:0000313" key="2">
    <source>
        <dbReference type="Proteomes" id="UP001148662"/>
    </source>
</evidence>
<proteinExistence type="predicted"/>
<evidence type="ECO:0000313" key="1">
    <source>
        <dbReference type="EMBL" id="KAJ3526103.1"/>
    </source>
</evidence>
<reference evidence="1" key="1">
    <citation type="submission" date="2022-07" db="EMBL/GenBank/DDBJ databases">
        <title>Genome Sequence of Phlebia brevispora.</title>
        <authorList>
            <person name="Buettner E."/>
        </authorList>
    </citation>
    <scope>NUCLEOTIDE SEQUENCE</scope>
    <source>
        <strain evidence="1">MPL23</strain>
    </source>
</reference>
<name>A0ACC1RSY1_9APHY</name>
<comment type="caution">
    <text evidence="1">The sequence shown here is derived from an EMBL/GenBank/DDBJ whole genome shotgun (WGS) entry which is preliminary data.</text>
</comment>
<dbReference type="Proteomes" id="UP001148662">
    <property type="component" value="Unassembled WGS sequence"/>
</dbReference>
<keyword evidence="2" id="KW-1185">Reference proteome</keyword>
<gene>
    <name evidence="1" type="ORF">NM688_g8300</name>
</gene>
<protein>
    <submittedName>
        <fullName evidence="1">Uncharacterized protein</fullName>
    </submittedName>
</protein>
<dbReference type="EMBL" id="JANHOG010002192">
    <property type="protein sequence ID" value="KAJ3526103.1"/>
    <property type="molecule type" value="Genomic_DNA"/>
</dbReference>